<sequence>MGGQDGANEAAVGASEPPSRSQGLVRVREQLERVICKVEQVPHLVNENLAGARIAGKYRSQMNAVIEEQVKTACDLLNELKKNTEGYKQLGKELFRALDLKGIESMDDFNDFLSTTERDAELVTDICDMFDTDVLQIRDVLGEIQLLQSNGTRRSPANHR</sequence>
<protein>
    <submittedName>
        <fullName evidence="2">Uncharacterized protein</fullName>
    </submittedName>
</protein>
<dbReference type="OrthoDB" id="5871731at2759"/>
<proteinExistence type="predicted"/>
<dbReference type="Proteomes" id="UP000054047">
    <property type="component" value="Unassembled WGS sequence"/>
</dbReference>
<name>A0A0C2FRC4_9BILA</name>
<organism evidence="2 3">
    <name type="scientific">Ancylostoma duodenale</name>
    <dbReference type="NCBI Taxonomy" id="51022"/>
    <lineage>
        <taxon>Eukaryota</taxon>
        <taxon>Metazoa</taxon>
        <taxon>Ecdysozoa</taxon>
        <taxon>Nematoda</taxon>
        <taxon>Chromadorea</taxon>
        <taxon>Rhabditida</taxon>
        <taxon>Rhabditina</taxon>
        <taxon>Rhabditomorpha</taxon>
        <taxon>Strongyloidea</taxon>
        <taxon>Ancylostomatidae</taxon>
        <taxon>Ancylostomatinae</taxon>
        <taxon>Ancylostoma</taxon>
    </lineage>
</organism>
<reference evidence="2 3" key="1">
    <citation type="submission" date="2013-12" db="EMBL/GenBank/DDBJ databases">
        <title>Draft genome of the parsitic nematode Ancylostoma duodenale.</title>
        <authorList>
            <person name="Mitreva M."/>
        </authorList>
    </citation>
    <scope>NUCLEOTIDE SEQUENCE [LARGE SCALE GENOMIC DNA]</scope>
    <source>
        <strain evidence="2 3">Zhejiang</strain>
    </source>
</reference>
<accession>A0A0C2FRC4</accession>
<gene>
    <name evidence="2" type="ORF">ANCDUO_18791</name>
</gene>
<dbReference type="AlphaFoldDB" id="A0A0C2FRC4"/>
<dbReference type="EMBL" id="KN747563">
    <property type="protein sequence ID" value="KIH51125.1"/>
    <property type="molecule type" value="Genomic_DNA"/>
</dbReference>
<evidence type="ECO:0000256" key="1">
    <source>
        <dbReference type="SAM" id="MobiDB-lite"/>
    </source>
</evidence>
<feature type="region of interest" description="Disordered" evidence="1">
    <location>
        <begin position="1"/>
        <end position="23"/>
    </location>
</feature>
<evidence type="ECO:0000313" key="2">
    <source>
        <dbReference type="EMBL" id="KIH51125.1"/>
    </source>
</evidence>
<keyword evidence="3" id="KW-1185">Reference proteome</keyword>
<evidence type="ECO:0000313" key="3">
    <source>
        <dbReference type="Proteomes" id="UP000054047"/>
    </source>
</evidence>